<feature type="region of interest" description="Disordered" evidence="1">
    <location>
        <begin position="1"/>
        <end position="56"/>
    </location>
</feature>
<accession>A0A478FT18</accession>
<dbReference type="AlphaFoldDB" id="A0A478FT18"/>
<dbReference type="EMBL" id="BIMN01000001">
    <property type="protein sequence ID" value="GCE63150.1"/>
    <property type="molecule type" value="Genomic_DNA"/>
</dbReference>
<dbReference type="RefSeq" id="WP_216082747.1">
    <property type="nucleotide sequence ID" value="NZ_CACTIB010000007.1"/>
</dbReference>
<sequence length="239" mass="27487">MLNPPSNDATSLNVSYQAEDPTVALVEPDLKEEAEKEKLELREKEEKEKKEKDFAEKKKLEEAAADYVDYLDAVAQDRYQRKLDEQKKQEEERKLAEKKKLEEAAADYVDYLDAVAQDRYQQELDKTLEGFKEFLLSALSGEEGGVSEEVERIREKRSVRRDGGKSDRKELLSELKKLAIEAKSKLRTDFQGFFDAGSFLDDLIRADEKIMNFRELKYFLGNLKGCTGMWKSNSGGCDD</sequence>
<comment type="caution">
    <text evidence="2">The sequence shown here is derived from an EMBL/GenBank/DDBJ whole genome shotgun (WGS) entry which is preliminary data.</text>
</comment>
<organism evidence="2 3">
    <name type="scientific">Candidatus Mycoplasma haematohominis</name>
    <dbReference type="NCBI Taxonomy" id="1494318"/>
    <lineage>
        <taxon>Bacteria</taxon>
        <taxon>Bacillati</taxon>
        <taxon>Mycoplasmatota</taxon>
        <taxon>Mollicutes</taxon>
        <taxon>Mycoplasmataceae</taxon>
        <taxon>Mycoplasma</taxon>
    </lineage>
</organism>
<proteinExistence type="predicted"/>
<gene>
    <name evidence="2" type="ORF">MHSWG343_01280</name>
</gene>
<feature type="compositionally biased region" description="Basic and acidic residues" evidence="1">
    <location>
        <begin position="28"/>
        <end position="56"/>
    </location>
</feature>
<protein>
    <submittedName>
        <fullName evidence="2">Uncharacterized protein</fullName>
    </submittedName>
</protein>
<dbReference type="Proteomes" id="UP000324831">
    <property type="component" value="Unassembled WGS sequence"/>
</dbReference>
<name>A0A478FT18_9MOLU</name>
<evidence type="ECO:0000256" key="1">
    <source>
        <dbReference type="SAM" id="MobiDB-lite"/>
    </source>
</evidence>
<evidence type="ECO:0000313" key="2">
    <source>
        <dbReference type="EMBL" id="GCE63150.1"/>
    </source>
</evidence>
<reference evidence="2 3" key="1">
    <citation type="submission" date="2019-01" db="EMBL/GenBank/DDBJ databases">
        <title>Draft genome sequences of Candidatus Mycoplasma haemohominis SWG34-3 identified from a patient with pyrexia, anemia and liver dysfunction.</title>
        <authorList>
            <person name="Sekizuka T."/>
            <person name="Hattori N."/>
            <person name="Katano H."/>
            <person name="Takuma T."/>
            <person name="Ito T."/>
            <person name="Arai N."/>
            <person name="Yanai R."/>
            <person name="Ishii S."/>
            <person name="Miura Y."/>
            <person name="Tokunaga T."/>
            <person name="Watanabe H."/>
            <person name="Nomura N."/>
            <person name="Eguchi J."/>
            <person name="Arai T."/>
            <person name="Hasegawa H."/>
            <person name="Nakamaki T."/>
            <person name="Wakita T."/>
            <person name="Niki Y."/>
            <person name="Kuroda M."/>
        </authorList>
    </citation>
    <scope>NUCLEOTIDE SEQUENCE [LARGE SCALE GENOMIC DNA]</scope>
    <source>
        <strain evidence="2">SWG34-3</strain>
    </source>
</reference>
<feature type="compositionally biased region" description="Polar residues" evidence="1">
    <location>
        <begin position="1"/>
        <end position="16"/>
    </location>
</feature>
<evidence type="ECO:0000313" key="3">
    <source>
        <dbReference type="Proteomes" id="UP000324831"/>
    </source>
</evidence>